<dbReference type="PANTHER" id="PTHR30273:SF2">
    <property type="entry name" value="PROTEIN FECR"/>
    <property type="match status" value="1"/>
</dbReference>
<evidence type="ECO:0000313" key="5">
    <source>
        <dbReference type="EMBL" id="QEG02633.1"/>
    </source>
</evidence>
<dbReference type="PANTHER" id="PTHR30273">
    <property type="entry name" value="PERIPLASMIC SIGNAL SENSOR AND SIGMA FACTOR ACTIVATOR FECR-RELATED"/>
    <property type="match status" value="1"/>
</dbReference>
<dbReference type="SUPFAM" id="SSF49899">
    <property type="entry name" value="Concanavalin A-like lectins/glucanases"/>
    <property type="match status" value="1"/>
</dbReference>
<keyword evidence="2" id="KW-1015">Disulfide bond</keyword>
<dbReference type="Proteomes" id="UP000321353">
    <property type="component" value="Chromosome"/>
</dbReference>
<dbReference type="InterPro" id="IPR012373">
    <property type="entry name" value="Ferrdict_sens_TM"/>
</dbReference>
<dbReference type="EMBL" id="CP036264">
    <property type="protein sequence ID" value="QEG02633.1"/>
    <property type="molecule type" value="Genomic_DNA"/>
</dbReference>
<evidence type="ECO:0000256" key="1">
    <source>
        <dbReference type="ARBA" id="ARBA00022729"/>
    </source>
</evidence>
<keyword evidence="3" id="KW-0472">Membrane</keyword>
<proteinExistence type="predicted"/>
<dbReference type="SMART" id="SM00560">
    <property type="entry name" value="LamGL"/>
    <property type="match status" value="1"/>
</dbReference>
<dbReference type="InterPro" id="IPR006860">
    <property type="entry name" value="FecR"/>
</dbReference>
<dbReference type="AlphaFoldDB" id="A0A5B9MMT9"/>
<reference evidence="5 6" key="1">
    <citation type="submission" date="2019-02" db="EMBL/GenBank/DDBJ databases">
        <title>Planctomycetal bacteria perform biofilm scaping via a novel small molecule.</title>
        <authorList>
            <person name="Jeske O."/>
            <person name="Boedeker C."/>
            <person name="Wiegand S."/>
            <person name="Breitling P."/>
            <person name="Kallscheuer N."/>
            <person name="Jogler M."/>
            <person name="Rohde M."/>
            <person name="Petersen J."/>
            <person name="Medema M.H."/>
            <person name="Surup F."/>
            <person name="Jogler C."/>
        </authorList>
    </citation>
    <scope>NUCLEOTIDE SEQUENCE [LARGE SCALE GENOMIC DNA]</scope>
    <source>
        <strain evidence="5 6">Mal15</strain>
    </source>
</reference>
<feature type="transmembrane region" description="Helical" evidence="3">
    <location>
        <begin position="70"/>
        <end position="95"/>
    </location>
</feature>
<dbReference type="Pfam" id="PF04773">
    <property type="entry name" value="FecR"/>
    <property type="match status" value="1"/>
</dbReference>
<gene>
    <name evidence="5" type="ORF">Mal15_67540</name>
</gene>
<keyword evidence="1" id="KW-0732">Signal</keyword>
<dbReference type="InterPro" id="IPR006558">
    <property type="entry name" value="LamG-like"/>
</dbReference>
<dbReference type="Pfam" id="PF13385">
    <property type="entry name" value="Laminin_G_3"/>
    <property type="match status" value="1"/>
</dbReference>
<sequence length="520" mass="57883">MNDRELIQQYLLGSLDEDDVAALDNRLCADPSLRKAFADQLLLDCNLRDVAGQVRVDAKMPATAGRQRRWIGWAVIASLAAMLLLAVSIQFGGLWNRRDMSTAAVDASIGSIAMLVQSSEDRWKGVSQAPRFLHPGRLQLESGLAEVGIYNGVTLYLEGPVDVELVSLERAHLHAGKMRASVPEEAEGFTVTTDSMRLVDRGTEFAIAADAGGVSKVYVFDGLVDLFPTEETTLQNSARSVREGESVEIGPAFQTRETDLDPDQFPSAAAIDRSVADRFERWKQWSHRFARRSDLVLYFTFEDASDHKPNRKRVENLAVQSRATAHATIVGCETLAGRWPQKKAIGFYNAADRVRVKVPGEYPQLTLACWVRLDELRGVNQALLLTDTFDPWQPHWQIAKEGALKLGISQEDRRDRLQMRVSSSPVEDVASLGRWMHLATVYDSGNRTIQHYINGKEAGNGVLPKSGPLRFGTAEIGNWLKPRTVGGEPIRNLDGRIDELMMLESALDQDEIKEIYKFGH</sequence>
<keyword evidence="6" id="KW-1185">Reference proteome</keyword>
<dbReference type="InterPro" id="IPR013320">
    <property type="entry name" value="ConA-like_dom_sf"/>
</dbReference>
<dbReference type="RefSeq" id="WP_147871544.1">
    <property type="nucleotide sequence ID" value="NZ_CP036264.1"/>
</dbReference>
<feature type="domain" description="LamG-like jellyroll fold" evidence="4">
    <location>
        <begin position="363"/>
        <end position="510"/>
    </location>
</feature>
<accession>A0A5B9MMT9</accession>
<organism evidence="5 6">
    <name type="scientific">Stieleria maiorica</name>
    <dbReference type="NCBI Taxonomy" id="2795974"/>
    <lineage>
        <taxon>Bacteria</taxon>
        <taxon>Pseudomonadati</taxon>
        <taxon>Planctomycetota</taxon>
        <taxon>Planctomycetia</taxon>
        <taxon>Pirellulales</taxon>
        <taxon>Pirellulaceae</taxon>
        <taxon>Stieleria</taxon>
    </lineage>
</organism>
<dbReference type="KEGG" id="smam:Mal15_67540"/>
<protein>
    <submittedName>
        <fullName evidence="5">FecR protein</fullName>
    </submittedName>
</protein>
<name>A0A5B9MMT9_9BACT</name>
<dbReference type="Gene3D" id="2.60.120.200">
    <property type="match status" value="1"/>
</dbReference>
<dbReference type="GO" id="GO:0016989">
    <property type="term" value="F:sigma factor antagonist activity"/>
    <property type="evidence" value="ECO:0007669"/>
    <property type="project" value="TreeGrafter"/>
</dbReference>
<evidence type="ECO:0000259" key="4">
    <source>
        <dbReference type="SMART" id="SM00560"/>
    </source>
</evidence>
<evidence type="ECO:0000256" key="3">
    <source>
        <dbReference type="SAM" id="Phobius"/>
    </source>
</evidence>
<keyword evidence="3" id="KW-0812">Transmembrane</keyword>
<keyword evidence="3" id="KW-1133">Transmembrane helix</keyword>
<evidence type="ECO:0000313" key="6">
    <source>
        <dbReference type="Proteomes" id="UP000321353"/>
    </source>
</evidence>
<evidence type="ECO:0000256" key="2">
    <source>
        <dbReference type="ARBA" id="ARBA00023157"/>
    </source>
</evidence>